<dbReference type="Pfam" id="PF04371">
    <property type="entry name" value="PAD_porph"/>
    <property type="match status" value="1"/>
</dbReference>
<evidence type="ECO:0000256" key="1">
    <source>
        <dbReference type="ARBA" id="ARBA00022801"/>
    </source>
</evidence>
<evidence type="ECO:0000313" key="3">
    <source>
        <dbReference type="Proteomes" id="UP000069632"/>
    </source>
</evidence>
<dbReference type="RefSeq" id="WP_075494565.1">
    <property type="nucleotide sequence ID" value="NZ_CP053844.1"/>
</dbReference>
<name>A0A128EJ09_9BACT</name>
<dbReference type="InterPro" id="IPR007466">
    <property type="entry name" value="Peptidyl-Arg-deiminase_porph"/>
</dbReference>
<accession>A0A128EJ09</accession>
<dbReference type="SUPFAM" id="SSF55909">
    <property type="entry name" value="Pentein"/>
    <property type="match status" value="1"/>
</dbReference>
<protein>
    <submittedName>
        <fullName evidence="2">Orotidine 5'-phosphate decarboxylase</fullName>
        <ecNumber evidence="2">3.5.3.12</ecNumber>
        <ecNumber evidence="2">4.1.1.23</ecNumber>
    </submittedName>
</protein>
<dbReference type="Gene3D" id="3.75.10.10">
    <property type="entry name" value="L-arginine/glycine Amidinotransferase, Chain A"/>
    <property type="match status" value="1"/>
</dbReference>
<keyword evidence="2" id="KW-0456">Lyase</keyword>
<dbReference type="PANTHER" id="PTHR31377:SF0">
    <property type="entry name" value="AGMATINE DEIMINASE-RELATED"/>
    <property type="match status" value="1"/>
</dbReference>
<dbReference type="EC" id="3.5.3.12" evidence="2"/>
<keyword evidence="3" id="KW-1185">Reference proteome</keyword>
<evidence type="ECO:0000313" key="2">
    <source>
        <dbReference type="EMBL" id="CZE48756.1"/>
    </source>
</evidence>
<dbReference type="GO" id="GO:0009446">
    <property type="term" value="P:putrescine biosynthetic process"/>
    <property type="evidence" value="ECO:0007669"/>
    <property type="project" value="InterPro"/>
</dbReference>
<dbReference type="GO" id="GO:0004590">
    <property type="term" value="F:orotidine-5'-phosphate decarboxylase activity"/>
    <property type="evidence" value="ECO:0007669"/>
    <property type="project" value="UniProtKB-EC"/>
</dbReference>
<dbReference type="PANTHER" id="PTHR31377">
    <property type="entry name" value="AGMATINE DEIMINASE-RELATED"/>
    <property type="match status" value="1"/>
</dbReference>
<dbReference type="AlphaFoldDB" id="A0A128EJ09"/>
<dbReference type="OrthoDB" id="9808013at2"/>
<dbReference type="GO" id="GO:0047632">
    <property type="term" value="F:agmatine deiminase activity"/>
    <property type="evidence" value="ECO:0007669"/>
    <property type="project" value="UniProtKB-EC"/>
</dbReference>
<dbReference type="Proteomes" id="UP000069632">
    <property type="component" value="Unassembled WGS sequence"/>
</dbReference>
<organism evidence="2 3">
    <name type="scientific">Campylobacter geochelonis</name>
    <dbReference type="NCBI Taxonomy" id="1780362"/>
    <lineage>
        <taxon>Bacteria</taxon>
        <taxon>Pseudomonadati</taxon>
        <taxon>Campylobacterota</taxon>
        <taxon>Epsilonproteobacteria</taxon>
        <taxon>Campylobacterales</taxon>
        <taxon>Campylobacteraceae</taxon>
        <taxon>Campylobacter</taxon>
    </lineage>
</organism>
<dbReference type="GO" id="GO:0004668">
    <property type="term" value="F:protein-arginine deiminase activity"/>
    <property type="evidence" value="ECO:0007669"/>
    <property type="project" value="InterPro"/>
</dbReference>
<dbReference type="EC" id="4.1.1.23" evidence="2"/>
<keyword evidence="1 2" id="KW-0378">Hydrolase</keyword>
<gene>
    <name evidence="2" type="primary">aguA</name>
    <name evidence="2" type="ORF">ERS672216_01584</name>
</gene>
<reference evidence="2 3" key="1">
    <citation type="submission" date="2016-02" db="EMBL/GenBank/DDBJ databases">
        <authorList>
            <consortium name="Pathogen Informatics"/>
        </authorList>
    </citation>
    <scope>NUCLEOTIDE SEQUENCE [LARGE SCALE GENOMIC DNA]</scope>
    <source>
        <strain evidence="2 3">RC20</strain>
    </source>
</reference>
<sequence length="324" mass="37205">MRAFGEWEEQELLFLALPHYNSDWQDDLTEIMQSYVELVNVVSKYQKVVLISPNQKDFDYFFKDIPNVSFYEIDTDDTWIRDYGAIDVENAGRIISYDFTFNAWGGKFQSSKDNLVNAKLFKSFKGELRKVNMILEGGSIEFNGFGTMITTTTCLLNKNRNANLSKAELENEFRKLFGIHTLIWLEHGFIKGDDTDSHVDTLARFINRNTIAYSSCDDVNDIHYDELKKMEDELKKTGFNLVALPIPSPLMHDGRRLAATYANFIFVNGALIVPTYNDKNDQIVLERLKQACPNKDVIGIDARVFIRQNGSLHCSSQNRFLGAR</sequence>
<dbReference type="EMBL" id="FIZP01000010">
    <property type="protein sequence ID" value="CZE48756.1"/>
    <property type="molecule type" value="Genomic_DNA"/>
</dbReference>
<proteinExistence type="predicted"/>